<keyword evidence="7" id="KW-1185">Reference proteome</keyword>
<name>A0A1R2BKB3_9CILI</name>
<organism evidence="6 7">
    <name type="scientific">Stentor coeruleus</name>
    <dbReference type="NCBI Taxonomy" id="5963"/>
    <lineage>
        <taxon>Eukaryota</taxon>
        <taxon>Sar</taxon>
        <taxon>Alveolata</taxon>
        <taxon>Ciliophora</taxon>
        <taxon>Postciliodesmatophora</taxon>
        <taxon>Heterotrichea</taxon>
        <taxon>Heterotrichida</taxon>
        <taxon>Stentoridae</taxon>
        <taxon>Stentor</taxon>
    </lineage>
</organism>
<dbReference type="InterPro" id="IPR019184">
    <property type="entry name" value="Uncharacterised_TM-17"/>
</dbReference>
<dbReference type="PANTHER" id="PTHR13531:SF0">
    <property type="entry name" value="GEO07735P1-RELATED"/>
    <property type="match status" value="1"/>
</dbReference>
<dbReference type="Proteomes" id="UP000187209">
    <property type="component" value="Unassembled WGS sequence"/>
</dbReference>
<keyword evidence="2 5" id="KW-0812">Transmembrane</keyword>
<keyword evidence="4 5" id="KW-0472">Membrane</keyword>
<comment type="subcellular location">
    <subcellularLocation>
        <location evidence="1">Membrane</location>
        <topology evidence="1">Multi-pass membrane protein</topology>
    </subcellularLocation>
</comment>
<comment type="caution">
    <text evidence="6">The sequence shown here is derived from an EMBL/GenBank/DDBJ whole genome shotgun (WGS) entry which is preliminary data.</text>
</comment>
<evidence type="ECO:0000256" key="1">
    <source>
        <dbReference type="ARBA" id="ARBA00004141"/>
    </source>
</evidence>
<dbReference type="GO" id="GO:0016020">
    <property type="term" value="C:membrane"/>
    <property type="evidence" value="ECO:0007669"/>
    <property type="project" value="UniProtKB-SubCell"/>
</dbReference>
<dbReference type="Pfam" id="PF09799">
    <property type="entry name" value="Transmemb_17"/>
    <property type="match status" value="1"/>
</dbReference>
<evidence type="ECO:0000256" key="4">
    <source>
        <dbReference type="ARBA" id="ARBA00023136"/>
    </source>
</evidence>
<dbReference type="EMBL" id="MPUH01000587">
    <property type="protein sequence ID" value="OMJ77207.1"/>
    <property type="molecule type" value="Genomic_DNA"/>
</dbReference>
<feature type="transmembrane region" description="Helical" evidence="5">
    <location>
        <begin position="81"/>
        <end position="100"/>
    </location>
</feature>
<evidence type="ECO:0000256" key="3">
    <source>
        <dbReference type="ARBA" id="ARBA00022989"/>
    </source>
</evidence>
<dbReference type="OrthoDB" id="312985at2759"/>
<keyword evidence="3 5" id="KW-1133">Transmembrane helix</keyword>
<dbReference type="PANTHER" id="PTHR13531">
    <property type="entry name" value="GEO07735P1-RELATED-RELATED"/>
    <property type="match status" value="1"/>
</dbReference>
<dbReference type="GO" id="GO:1905515">
    <property type="term" value="P:non-motile cilium assembly"/>
    <property type="evidence" value="ECO:0007669"/>
    <property type="project" value="TreeGrafter"/>
</dbReference>
<sequence>MMLQSKSGCSLPLQIILYVEEVYSWVYFLLEMFLYIIRGSFLSYPPSSLNIELAGLFFFAVVQIIRVFIGSIGNKTERADILIWGIILLIPSIFGGVFFIRLQVYVLFADIVLNIILLVFMIIDFFLMIITIISLKKLEKIQ</sequence>
<protein>
    <recommendedName>
        <fullName evidence="8">Transmembrane protein</fullName>
    </recommendedName>
</protein>
<feature type="transmembrane region" description="Helical" evidence="5">
    <location>
        <begin position="12"/>
        <end position="37"/>
    </location>
</feature>
<feature type="transmembrane region" description="Helical" evidence="5">
    <location>
        <begin position="49"/>
        <end position="69"/>
    </location>
</feature>
<reference evidence="6 7" key="1">
    <citation type="submission" date="2016-11" db="EMBL/GenBank/DDBJ databases">
        <title>The macronuclear genome of Stentor coeruleus: a giant cell with tiny introns.</title>
        <authorList>
            <person name="Slabodnick M."/>
            <person name="Ruby J.G."/>
            <person name="Reiff S.B."/>
            <person name="Swart E.C."/>
            <person name="Gosai S."/>
            <person name="Prabakaran S."/>
            <person name="Witkowska E."/>
            <person name="Larue G.E."/>
            <person name="Fisher S."/>
            <person name="Freeman R.M."/>
            <person name="Gunawardena J."/>
            <person name="Chu W."/>
            <person name="Stover N.A."/>
            <person name="Gregory B.D."/>
            <person name="Nowacki M."/>
            <person name="Derisi J."/>
            <person name="Roy S.W."/>
            <person name="Marshall W.F."/>
            <person name="Sood P."/>
        </authorList>
    </citation>
    <scope>NUCLEOTIDE SEQUENCE [LARGE SCALE GENOMIC DNA]</scope>
    <source>
        <strain evidence="6">WM001</strain>
    </source>
</reference>
<accession>A0A1R2BKB3</accession>
<evidence type="ECO:0008006" key="8">
    <source>
        <dbReference type="Google" id="ProtNLM"/>
    </source>
</evidence>
<evidence type="ECO:0000313" key="7">
    <source>
        <dbReference type="Proteomes" id="UP000187209"/>
    </source>
</evidence>
<evidence type="ECO:0000256" key="5">
    <source>
        <dbReference type="SAM" id="Phobius"/>
    </source>
</evidence>
<proteinExistence type="predicted"/>
<dbReference type="AlphaFoldDB" id="A0A1R2BKB3"/>
<dbReference type="GO" id="GO:0035869">
    <property type="term" value="C:ciliary transition zone"/>
    <property type="evidence" value="ECO:0007669"/>
    <property type="project" value="TreeGrafter"/>
</dbReference>
<gene>
    <name evidence="6" type="ORF">SteCoe_23242</name>
</gene>
<feature type="transmembrane region" description="Helical" evidence="5">
    <location>
        <begin position="112"/>
        <end position="135"/>
    </location>
</feature>
<evidence type="ECO:0000256" key="2">
    <source>
        <dbReference type="ARBA" id="ARBA00022692"/>
    </source>
</evidence>
<evidence type="ECO:0000313" key="6">
    <source>
        <dbReference type="EMBL" id="OMJ77207.1"/>
    </source>
</evidence>